<dbReference type="AlphaFoldDB" id="A0A9N9D4Y4"/>
<keyword evidence="1" id="KW-0812">Transmembrane</keyword>
<feature type="transmembrane region" description="Helical" evidence="1">
    <location>
        <begin position="153"/>
        <end position="174"/>
    </location>
</feature>
<evidence type="ECO:0000313" key="3">
    <source>
        <dbReference type="Proteomes" id="UP000789831"/>
    </source>
</evidence>
<gene>
    <name evidence="2" type="ORF">AGERDE_LOCUS10152</name>
</gene>
<organism evidence="2 3">
    <name type="scientific">Ambispora gerdemannii</name>
    <dbReference type="NCBI Taxonomy" id="144530"/>
    <lineage>
        <taxon>Eukaryota</taxon>
        <taxon>Fungi</taxon>
        <taxon>Fungi incertae sedis</taxon>
        <taxon>Mucoromycota</taxon>
        <taxon>Glomeromycotina</taxon>
        <taxon>Glomeromycetes</taxon>
        <taxon>Archaeosporales</taxon>
        <taxon>Ambisporaceae</taxon>
        <taxon>Ambispora</taxon>
    </lineage>
</organism>
<proteinExistence type="predicted"/>
<keyword evidence="1" id="KW-1133">Transmembrane helix</keyword>
<keyword evidence="3" id="KW-1185">Reference proteome</keyword>
<evidence type="ECO:0000256" key="1">
    <source>
        <dbReference type="SAM" id="Phobius"/>
    </source>
</evidence>
<keyword evidence="1" id="KW-0472">Membrane</keyword>
<evidence type="ECO:0000313" key="2">
    <source>
        <dbReference type="EMBL" id="CAG8623025.1"/>
    </source>
</evidence>
<protein>
    <submittedName>
        <fullName evidence="2">11882_t:CDS:1</fullName>
    </submittedName>
</protein>
<comment type="caution">
    <text evidence="2">The sequence shown here is derived from an EMBL/GenBank/DDBJ whole genome shotgun (WGS) entry which is preliminary data.</text>
</comment>
<feature type="transmembrane region" description="Helical" evidence="1">
    <location>
        <begin position="180"/>
        <end position="198"/>
    </location>
</feature>
<accession>A0A9N9D4Y4</accession>
<reference evidence="2" key="1">
    <citation type="submission" date="2021-06" db="EMBL/GenBank/DDBJ databases">
        <authorList>
            <person name="Kallberg Y."/>
            <person name="Tangrot J."/>
            <person name="Rosling A."/>
        </authorList>
    </citation>
    <scope>NUCLEOTIDE SEQUENCE</scope>
    <source>
        <strain evidence="2">MT106</strain>
    </source>
</reference>
<dbReference type="EMBL" id="CAJVPL010002950">
    <property type="protein sequence ID" value="CAG8623025.1"/>
    <property type="molecule type" value="Genomic_DNA"/>
</dbReference>
<sequence length="300" mass="33922">MRTLKIFDKPKLPQIDSNAVQQALDAFDGRSLPITNDEATDSLVKNFLTERQALRKLFIKSVTISKLSADLTKKIVLYIETFSSSELENETFSSSELENKMYVLMKSANRIADDARELAEKYASFLQSLIDISEQSSRQNNENQNVILQRNSIIALGVLTVLSVPLTAGFSLIMTQVVSSGLIAAEVAGASFFAFLGAKAEKKKNKREVLESLIKKIDISYGNVKQFENVWRHLADEAILQKENIKEEIDSIEESDTDNFIITEKKANDLKLKWEEMYDIFKSYATNVQEQLDSTDIFVH</sequence>
<dbReference type="Proteomes" id="UP000789831">
    <property type="component" value="Unassembled WGS sequence"/>
</dbReference>
<name>A0A9N9D4Y4_9GLOM</name>